<dbReference type="Proteomes" id="UP000651057">
    <property type="component" value="Unassembled WGS sequence"/>
</dbReference>
<reference evidence="2" key="1">
    <citation type="submission" date="2021-01" db="EMBL/GenBank/DDBJ databases">
        <authorList>
            <person name="Zhong Y.L."/>
        </authorList>
    </citation>
    <scope>NUCLEOTIDE SEQUENCE</scope>
    <source>
        <strain evidence="2">KCTC 23302</strain>
    </source>
</reference>
<feature type="domain" description="Putative auto-transporter adhesin head GIN" evidence="1">
    <location>
        <begin position="28"/>
        <end position="207"/>
    </location>
</feature>
<protein>
    <submittedName>
        <fullName evidence="2">DUF2807 domain-containing protein</fullName>
    </submittedName>
</protein>
<keyword evidence="3" id="KW-1185">Reference proteome</keyword>
<dbReference type="AlphaFoldDB" id="A0A937D6R6"/>
<dbReference type="InterPro" id="IPR021255">
    <property type="entry name" value="DUF2807"/>
</dbReference>
<accession>A0A937D6R6</accession>
<proteinExistence type="predicted"/>
<evidence type="ECO:0000313" key="2">
    <source>
        <dbReference type="EMBL" id="MBL0684714.1"/>
    </source>
</evidence>
<evidence type="ECO:0000259" key="1">
    <source>
        <dbReference type="Pfam" id="PF10988"/>
    </source>
</evidence>
<dbReference type="RefSeq" id="WP_201921486.1">
    <property type="nucleotide sequence ID" value="NZ_BAABAX010000031.1"/>
</dbReference>
<sequence>MRKYIFLLLTLCVYAGQGQDIISKDLDDFTALKIFNKIQVELIQSDENKVEISGIKKRNVNIIQKNNLVKISMSLDNIWDNNNTKVVVYYIQLNKIDVNEGSIVVANDNIVSNSLDLRAQEGASIEAQIETERLFVKSISGGEIKVDGLVKEQEVVITSGGQYYGKDLKTKHTQVTISAGGTAEVHATEYIKANTNAGGTIKIYGNPKTADTQKLLGGKIIEVN</sequence>
<evidence type="ECO:0000313" key="3">
    <source>
        <dbReference type="Proteomes" id="UP000651057"/>
    </source>
</evidence>
<gene>
    <name evidence="2" type="ORF">JJQ60_14380</name>
</gene>
<name>A0A937D6R6_9FLAO</name>
<dbReference type="Pfam" id="PF10988">
    <property type="entry name" value="DUF2807"/>
    <property type="match status" value="1"/>
</dbReference>
<comment type="caution">
    <text evidence="2">The sequence shown here is derived from an EMBL/GenBank/DDBJ whole genome shotgun (WGS) entry which is preliminary data.</text>
</comment>
<organism evidence="2 3">
    <name type="scientific">Aquimarina mytili</name>
    <dbReference type="NCBI Taxonomy" id="874423"/>
    <lineage>
        <taxon>Bacteria</taxon>
        <taxon>Pseudomonadati</taxon>
        <taxon>Bacteroidota</taxon>
        <taxon>Flavobacteriia</taxon>
        <taxon>Flavobacteriales</taxon>
        <taxon>Flavobacteriaceae</taxon>
        <taxon>Aquimarina</taxon>
    </lineage>
</organism>
<dbReference type="EMBL" id="JAERQJ010000005">
    <property type="protein sequence ID" value="MBL0684714.1"/>
    <property type="molecule type" value="Genomic_DNA"/>
</dbReference>
<dbReference type="Gene3D" id="2.160.20.120">
    <property type="match status" value="1"/>
</dbReference>